<dbReference type="Pfam" id="PF00072">
    <property type="entry name" value="Response_reg"/>
    <property type="match status" value="1"/>
</dbReference>
<protein>
    <submittedName>
        <fullName evidence="4">Response regulator transcription factor</fullName>
    </submittedName>
</protein>
<reference evidence="4" key="1">
    <citation type="submission" date="2022-03" db="EMBL/GenBank/DDBJ databases">
        <title>De novo assembled genomes of Belliella spp. (Cyclobacteriaceae) strains.</title>
        <authorList>
            <person name="Szabo A."/>
            <person name="Korponai K."/>
            <person name="Felfoldi T."/>
        </authorList>
    </citation>
    <scope>NUCLEOTIDE SEQUENCE</scope>
    <source>
        <strain evidence="4">DSM 107340</strain>
    </source>
</reference>
<dbReference type="InterPro" id="IPR011006">
    <property type="entry name" value="CheY-like_superfamily"/>
</dbReference>
<evidence type="ECO:0000256" key="1">
    <source>
        <dbReference type="PROSITE-ProRule" id="PRU00169"/>
    </source>
</evidence>
<dbReference type="SMART" id="SM00448">
    <property type="entry name" value="REC"/>
    <property type="match status" value="1"/>
</dbReference>
<comment type="caution">
    <text evidence="4">The sequence shown here is derived from an EMBL/GenBank/DDBJ whole genome shotgun (WGS) entry which is preliminary data.</text>
</comment>
<dbReference type="PROSITE" id="PS50930">
    <property type="entry name" value="HTH_LYTTR"/>
    <property type="match status" value="1"/>
</dbReference>
<dbReference type="RefSeq" id="WP_241273007.1">
    <property type="nucleotide sequence ID" value="NZ_JAKZGS010000001.1"/>
</dbReference>
<accession>A0ABS9UIP6</accession>
<dbReference type="Pfam" id="PF04397">
    <property type="entry name" value="LytTR"/>
    <property type="match status" value="1"/>
</dbReference>
<dbReference type="InterPro" id="IPR052048">
    <property type="entry name" value="ST_Response_Regulator"/>
</dbReference>
<organism evidence="4 5">
    <name type="scientific">Belliella calami</name>
    <dbReference type="NCBI Taxonomy" id="2923436"/>
    <lineage>
        <taxon>Bacteria</taxon>
        <taxon>Pseudomonadati</taxon>
        <taxon>Bacteroidota</taxon>
        <taxon>Cytophagia</taxon>
        <taxon>Cytophagales</taxon>
        <taxon>Cyclobacteriaceae</taxon>
        <taxon>Belliella</taxon>
    </lineage>
</organism>
<evidence type="ECO:0000259" key="3">
    <source>
        <dbReference type="PROSITE" id="PS50930"/>
    </source>
</evidence>
<proteinExistence type="predicted"/>
<dbReference type="PANTHER" id="PTHR43228:SF6">
    <property type="entry name" value="RESPONSE REGULATOR RECEIVER"/>
    <property type="match status" value="1"/>
</dbReference>
<dbReference type="SUPFAM" id="SSF52172">
    <property type="entry name" value="CheY-like"/>
    <property type="match status" value="1"/>
</dbReference>
<dbReference type="SMART" id="SM00850">
    <property type="entry name" value="LytTR"/>
    <property type="match status" value="1"/>
</dbReference>
<gene>
    <name evidence="4" type="ORF">MM236_00740</name>
</gene>
<feature type="modified residue" description="4-aspartylphosphate" evidence="1">
    <location>
        <position position="55"/>
    </location>
</feature>
<keyword evidence="5" id="KW-1185">Reference proteome</keyword>
<feature type="domain" description="Response regulatory" evidence="2">
    <location>
        <begin position="5"/>
        <end position="120"/>
    </location>
</feature>
<dbReference type="EMBL" id="JAKZGS010000001">
    <property type="protein sequence ID" value="MCH7396486.1"/>
    <property type="molecule type" value="Genomic_DNA"/>
</dbReference>
<sequence length="243" mass="27896">MKRNRILLVEDNVVLAETIRELLLISGFDNVNTRPNGIGIEEVLESFEPDLILMDIKLQDENDGIMVAKKIRALKPTPIIFISSFNDKATIERAKNVNPEAFILKPFSKETLNITIEIVLNNHYTKTNSAMETENQVENDILYIRDRGWLKKINVYDIDFIKTEGSYTRIITKDKEFTLRSPIKDIISNLPVGIFIRVHKSFIINLKNIDAINSKELIIGNHTIPIGKNHYSELQTYITKINS</sequence>
<dbReference type="Gene3D" id="2.40.50.1020">
    <property type="entry name" value="LytTr DNA-binding domain"/>
    <property type="match status" value="1"/>
</dbReference>
<evidence type="ECO:0000259" key="2">
    <source>
        <dbReference type="PROSITE" id="PS50110"/>
    </source>
</evidence>
<dbReference type="InterPro" id="IPR007492">
    <property type="entry name" value="LytTR_DNA-bd_dom"/>
</dbReference>
<keyword evidence="1" id="KW-0597">Phosphoprotein</keyword>
<evidence type="ECO:0000313" key="4">
    <source>
        <dbReference type="EMBL" id="MCH7396486.1"/>
    </source>
</evidence>
<evidence type="ECO:0000313" key="5">
    <source>
        <dbReference type="Proteomes" id="UP001165488"/>
    </source>
</evidence>
<dbReference type="PANTHER" id="PTHR43228">
    <property type="entry name" value="TWO-COMPONENT RESPONSE REGULATOR"/>
    <property type="match status" value="1"/>
</dbReference>
<dbReference type="Gene3D" id="3.40.50.2300">
    <property type="match status" value="1"/>
</dbReference>
<dbReference type="PROSITE" id="PS50110">
    <property type="entry name" value="RESPONSE_REGULATORY"/>
    <property type="match status" value="1"/>
</dbReference>
<dbReference type="Proteomes" id="UP001165488">
    <property type="component" value="Unassembled WGS sequence"/>
</dbReference>
<name>A0ABS9UIP6_9BACT</name>
<feature type="domain" description="HTH LytTR-type" evidence="3">
    <location>
        <begin position="142"/>
        <end position="240"/>
    </location>
</feature>
<dbReference type="InterPro" id="IPR001789">
    <property type="entry name" value="Sig_transdc_resp-reg_receiver"/>
</dbReference>